<dbReference type="OrthoDB" id="9900436at2"/>
<dbReference type="AlphaFoldDB" id="A0A5C0ZXY2"/>
<dbReference type="EMBL" id="CP043420">
    <property type="protein sequence ID" value="QEL11041.1"/>
    <property type="molecule type" value="Genomic_DNA"/>
</dbReference>
<evidence type="ECO:0000313" key="1">
    <source>
        <dbReference type="EMBL" id="QEL11041.1"/>
    </source>
</evidence>
<sequence>MKQVKGVVDAEYAHALKAMARRKGISQEELVGRAVTHMVIFELQLSNRVKTHPVETDEIGRRMV</sequence>
<organism evidence="1 2">
    <name type="scientific">Kushneria phosphatilytica</name>
    <dbReference type="NCBI Taxonomy" id="657387"/>
    <lineage>
        <taxon>Bacteria</taxon>
        <taxon>Pseudomonadati</taxon>
        <taxon>Pseudomonadota</taxon>
        <taxon>Gammaproteobacteria</taxon>
        <taxon>Oceanospirillales</taxon>
        <taxon>Halomonadaceae</taxon>
        <taxon>Kushneria</taxon>
    </lineage>
</organism>
<reference evidence="1 2" key="1">
    <citation type="submission" date="2019-08" db="EMBL/GenBank/DDBJ databases">
        <title>Complete genome sequence of Kushneria sp. YCWA18, a halophilic phosphate-solubilizing bacterium isolated from Daqiao saltern in China.</title>
        <authorList>
            <person name="Du G.-X."/>
            <person name="Qu L.-Y."/>
        </authorList>
    </citation>
    <scope>NUCLEOTIDE SEQUENCE [LARGE SCALE GENOMIC DNA]</scope>
    <source>
        <strain evidence="1 2">YCWA18</strain>
    </source>
</reference>
<name>A0A5C0ZXY2_9GAMM</name>
<evidence type="ECO:0008006" key="3">
    <source>
        <dbReference type="Google" id="ProtNLM"/>
    </source>
</evidence>
<protein>
    <recommendedName>
        <fullName evidence="3">Ribbon-helix-helix protein, CopG family</fullName>
    </recommendedName>
</protein>
<accession>A0A5C0ZXY2</accession>
<evidence type="ECO:0000313" key="2">
    <source>
        <dbReference type="Proteomes" id="UP000322553"/>
    </source>
</evidence>
<dbReference type="Proteomes" id="UP000322553">
    <property type="component" value="Chromosome"/>
</dbReference>
<dbReference type="RefSeq" id="WP_139148645.1">
    <property type="nucleotide sequence ID" value="NZ_CP043420.1"/>
</dbReference>
<gene>
    <name evidence="1" type="ORF">FY550_07805</name>
</gene>
<keyword evidence="2" id="KW-1185">Reference proteome</keyword>
<dbReference type="KEGG" id="kuy:FY550_07805"/>
<proteinExistence type="predicted"/>